<evidence type="ECO:0000313" key="3">
    <source>
        <dbReference type="EMBL" id="SFQ26815.1"/>
    </source>
</evidence>
<evidence type="ECO:0000313" key="4">
    <source>
        <dbReference type="Proteomes" id="UP000199306"/>
    </source>
</evidence>
<dbReference type="Pfam" id="PF19413">
    <property type="entry name" value="YaiO"/>
    <property type="match status" value="1"/>
</dbReference>
<protein>
    <submittedName>
        <fullName evidence="3">Outer membrane protein, YaiO family</fullName>
    </submittedName>
</protein>
<gene>
    <name evidence="3" type="ORF">SAMN04515674_113128</name>
</gene>
<dbReference type="Proteomes" id="UP000199306">
    <property type="component" value="Unassembled WGS sequence"/>
</dbReference>
<evidence type="ECO:0000256" key="1">
    <source>
        <dbReference type="SAM" id="SignalP"/>
    </source>
</evidence>
<dbReference type="RefSeq" id="WP_092018830.1">
    <property type="nucleotide sequence ID" value="NZ_FOXH01000013.1"/>
</dbReference>
<dbReference type="NCBIfam" id="TIGR04390">
    <property type="entry name" value="OMP_YaiO_dom"/>
    <property type="match status" value="1"/>
</dbReference>
<keyword evidence="4" id="KW-1185">Reference proteome</keyword>
<dbReference type="Pfam" id="PF14559">
    <property type="entry name" value="TPR_19"/>
    <property type="match status" value="1"/>
</dbReference>
<name>A0A1I5X468_9BACT</name>
<dbReference type="SUPFAM" id="SSF48452">
    <property type="entry name" value="TPR-like"/>
    <property type="match status" value="1"/>
</dbReference>
<dbReference type="InterPro" id="IPR011990">
    <property type="entry name" value="TPR-like_helical_dom_sf"/>
</dbReference>
<keyword evidence="1" id="KW-0732">Signal</keyword>
<feature type="signal peptide" evidence="1">
    <location>
        <begin position="1"/>
        <end position="22"/>
    </location>
</feature>
<proteinExistence type="predicted"/>
<dbReference type="Gene3D" id="1.25.40.10">
    <property type="entry name" value="Tetratricopeptide repeat domain"/>
    <property type="match status" value="2"/>
</dbReference>
<dbReference type="EMBL" id="FOXH01000013">
    <property type="protein sequence ID" value="SFQ26815.1"/>
    <property type="molecule type" value="Genomic_DNA"/>
</dbReference>
<sequence>MKYLCLFIVFLSITTLHFNADAQSDLDSDELFKLARTAAFDQKDYPKAINLCNEALAKSPGYEDIRVFLGRIYTWNDLPDKAREQLGLVLQKNPKSKDALLASLDLEFWNNNSEKALEYCNAALTYYPNDEEFLLKKARILNDLKRYTETFSVLGNLLDRYPQNSDARSLMDRVKENSSQNKITLSYDYLYFDQNYNSALHNSPWNIASLSYSTRTGIGSVIGRVSYANRFSSNGLQAEIDAYPRISNVFYSYLNVGYSDDLPVFPKFRAGMSLYANLPKSFEGEVGFRYLKFSSETWIYTASLGKYIGNYWFNLRTFLVPGNTNLSQSYTLTTRYYYGEADDYISVGIGTGISPDESRSVLIERQLKLNSKKVNLGLSKIFNKRNVFIITASWFNEEQHNSPNGNQFDVGLSYQRRF</sequence>
<dbReference type="AlphaFoldDB" id="A0A1I5X468"/>
<dbReference type="OrthoDB" id="742239at2"/>
<evidence type="ECO:0000259" key="2">
    <source>
        <dbReference type="Pfam" id="PF19413"/>
    </source>
</evidence>
<dbReference type="InterPro" id="IPR030887">
    <property type="entry name" value="Beta-barrel_YaiO"/>
</dbReference>
<reference evidence="3 4" key="1">
    <citation type="submission" date="2016-10" db="EMBL/GenBank/DDBJ databases">
        <authorList>
            <person name="de Groot N.N."/>
        </authorList>
    </citation>
    <scope>NUCLEOTIDE SEQUENCE [LARGE SCALE GENOMIC DNA]</scope>
    <source>
        <strain evidence="4">E92,LMG 26720,CCM 7988</strain>
    </source>
</reference>
<feature type="domain" description="YaiO beta-barrel" evidence="2">
    <location>
        <begin position="180"/>
        <end position="357"/>
    </location>
</feature>
<accession>A0A1I5X468</accession>
<dbReference type="STRING" id="1079859.SAMN04515674_113128"/>
<feature type="chain" id="PRO_5011555993" evidence="1">
    <location>
        <begin position="23"/>
        <end position="418"/>
    </location>
</feature>
<organism evidence="3 4">
    <name type="scientific">Pseudarcicella hirudinis</name>
    <dbReference type="NCBI Taxonomy" id="1079859"/>
    <lineage>
        <taxon>Bacteria</taxon>
        <taxon>Pseudomonadati</taxon>
        <taxon>Bacteroidota</taxon>
        <taxon>Cytophagia</taxon>
        <taxon>Cytophagales</taxon>
        <taxon>Flectobacillaceae</taxon>
        <taxon>Pseudarcicella</taxon>
    </lineage>
</organism>